<proteinExistence type="predicted"/>
<reference evidence="1 2" key="1">
    <citation type="journal article" date="2017" name="Genome Announc.">
        <title>Genome sequence of the saprophytic ascomycete Epicoccum nigrum ICMP 19927 strain isolated from New Zealand.</title>
        <authorList>
            <person name="Fokin M."/>
            <person name="Fleetwood D."/>
            <person name="Weir B.S."/>
            <person name="Villas-Boas S.G."/>
        </authorList>
    </citation>
    <scope>NUCLEOTIDE SEQUENCE [LARGE SCALE GENOMIC DNA]</scope>
    <source>
        <strain evidence="1 2">ICMP 19927</strain>
    </source>
</reference>
<dbReference type="AlphaFoldDB" id="A0A1Y2LUC0"/>
<protein>
    <submittedName>
        <fullName evidence="1">Uncharacterized protein</fullName>
    </submittedName>
</protein>
<dbReference type="EMBL" id="KZ107848">
    <property type="protein sequence ID" value="OSS47514.1"/>
    <property type="molecule type" value="Genomic_DNA"/>
</dbReference>
<name>A0A1Y2LUC0_EPING</name>
<accession>A0A1Y2LUC0</accession>
<dbReference type="InParanoid" id="A0A1Y2LUC0"/>
<evidence type="ECO:0000313" key="2">
    <source>
        <dbReference type="Proteomes" id="UP000193240"/>
    </source>
</evidence>
<sequence>MAAEADVLSLLDCIYDSNDHKGVSEEGRTYELFAACHRGQKTRAPGLNSFTTRLLDALEHLLDTPKDPPIVMTHLEEVINTRAPQGLIPVMLLDRLDNHFGRHIQLTPLLGSRTDKAPKITSENPYPPDRLKSRIVTQRWNGALNYAQLQNKKDRLESRIATQRWKDALNYAKLQSKKRKSVLS</sequence>
<gene>
    <name evidence="1" type="ORF">B5807_07298</name>
</gene>
<keyword evidence="2" id="KW-1185">Reference proteome</keyword>
<organism evidence="1 2">
    <name type="scientific">Epicoccum nigrum</name>
    <name type="common">Soil fungus</name>
    <name type="synonym">Epicoccum purpurascens</name>
    <dbReference type="NCBI Taxonomy" id="105696"/>
    <lineage>
        <taxon>Eukaryota</taxon>
        <taxon>Fungi</taxon>
        <taxon>Dikarya</taxon>
        <taxon>Ascomycota</taxon>
        <taxon>Pezizomycotina</taxon>
        <taxon>Dothideomycetes</taxon>
        <taxon>Pleosporomycetidae</taxon>
        <taxon>Pleosporales</taxon>
        <taxon>Pleosporineae</taxon>
        <taxon>Didymellaceae</taxon>
        <taxon>Epicoccum</taxon>
    </lineage>
</organism>
<dbReference type="Proteomes" id="UP000193240">
    <property type="component" value="Unassembled WGS sequence"/>
</dbReference>
<evidence type="ECO:0000313" key="1">
    <source>
        <dbReference type="EMBL" id="OSS47514.1"/>
    </source>
</evidence>